<dbReference type="InterPro" id="IPR052934">
    <property type="entry name" value="Methyl-DNA_Rec/Restrict_Enz"/>
</dbReference>
<dbReference type="InterPro" id="IPR003593">
    <property type="entry name" value="AAA+_ATPase"/>
</dbReference>
<dbReference type="PANTHER" id="PTHR37291">
    <property type="entry name" value="5-METHYLCYTOSINE-SPECIFIC RESTRICTION ENZYME B"/>
    <property type="match status" value="1"/>
</dbReference>
<dbReference type="SUPFAM" id="SSF52540">
    <property type="entry name" value="P-loop containing nucleoside triphosphate hydrolases"/>
    <property type="match status" value="1"/>
</dbReference>
<dbReference type="OrthoDB" id="9781481at2"/>
<accession>A0A4U1IVJ6</accession>
<dbReference type="Pfam" id="PF07728">
    <property type="entry name" value="AAA_5"/>
    <property type="match status" value="1"/>
</dbReference>
<gene>
    <name evidence="2" type="ORF">E8A74_42295</name>
</gene>
<dbReference type="AlphaFoldDB" id="A0A4U1IVJ6"/>
<evidence type="ECO:0000259" key="1">
    <source>
        <dbReference type="SMART" id="SM00382"/>
    </source>
</evidence>
<proteinExistence type="predicted"/>
<reference evidence="2 3" key="1">
    <citation type="submission" date="2019-04" db="EMBL/GenBank/DDBJ databases">
        <authorList>
            <person name="Li Y."/>
            <person name="Wang J."/>
        </authorList>
    </citation>
    <scope>NUCLEOTIDE SEQUENCE [LARGE SCALE GENOMIC DNA]</scope>
    <source>
        <strain evidence="2 3">DSM 14668</strain>
    </source>
</reference>
<dbReference type="PANTHER" id="PTHR37291:SF1">
    <property type="entry name" value="TYPE IV METHYL-DIRECTED RESTRICTION ENZYME ECOKMCRB SUBUNIT"/>
    <property type="match status" value="1"/>
</dbReference>
<dbReference type="EMBL" id="SSMQ01000073">
    <property type="protein sequence ID" value="TKC98162.1"/>
    <property type="molecule type" value="Genomic_DNA"/>
</dbReference>
<dbReference type="Proteomes" id="UP000309215">
    <property type="component" value="Unassembled WGS sequence"/>
</dbReference>
<dbReference type="InterPro" id="IPR027417">
    <property type="entry name" value="P-loop_NTPase"/>
</dbReference>
<evidence type="ECO:0000313" key="3">
    <source>
        <dbReference type="Proteomes" id="UP000309215"/>
    </source>
</evidence>
<name>A0A4U1IVJ6_9BACT</name>
<keyword evidence="3" id="KW-1185">Reference proteome</keyword>
<dbReference type="Gene3D" id="3.40.50.300">
    <property type="entry name" value="P-loop containing nucleotide triphosphate hydrolases"/>
    <property type="match status" value="1"/>
</dbReference>
<evidence type="ECO:0000313" key="2">
    <source>
        <dbReference type="EMBL" id="TKC98162.1"/>
    </source>
</evidence>
<dbReference type="InterPro" id="IPR011704">
    <property type="entry name" value="ATPase_dyneun-rel_AAA"/>
</dbReference>
<sequence length="819" mass="91237">MAKKRENKQALILRPELALRGYDIVQAAWSRIGPEEEYVRKDVFKRAHAALQKERIQAEPREAGLEAIRASKNLLTSFEQSHASEWFRRTDHGVVRDALLDLLYGSASLPSRAEAFLDKAAVEKIDKGKAGINTTTATYLLCMADPSKYAFAKPNRAFLVAYTLLCTQAGQPEPDIAGAARVAFAAQMYGELRDLWARERGFNGDLLDVHTYLFSLAPGGGIESGWMGAMTPEVVVEYVREYEHAEPDLFAGLQSAAALVREYVKPSRRDPLALLTLERYAMGQGSASFCWAVEHGTKGYIRIALGNASAHEVVRSKHGSWRIGKTEGFSETEARDHYEQMVLPRLRELYAAAKAFVERRPLPSFTSPKLNGFRSLDAKTFCLFVTALDEQTARNRLAGVVNGLRLLTLASLLGAECDRISSFEDYVEMQQRVAAAVESIGSLSAEGLTKWSYHDPRGKRLVTLLEGQAKDENDGVDDEDEDVESAVSTYGSAPPVAGPSADWDELVGGLDADADLTTVARLLRTRLNVVLYGPPGTGKTYKSIRLAKAWRNWQGDDGSEPNEATVEQVTFHPSYGYEDFIEAFRPNASDGSRFELKPGILPRLAERARTYPHRRYLLLIDELNRGDVARIMGELITLLEPDKRRPEHARRRMLSGELLWLPANLYILGTMNTADKSVSLMDVAVRRRFAFIHTPPRPDLLHTRRGLVEHAGTVKLSAVLHALNQRLLDIGVLPDRLLGHALLWIEKDKVDDEVAEVADRFRRDILPLVEEYCFSDREQMSRVLGKLVDVHGRPDDAVLDLPDAFVKALQALISGHEPA</sequence>
<dbReference type="GO" id="GO:0016887">
    <property type="term" value="F:ATP hydrolysis activity"/>
    <property type="evidence" value="ECO:0007669"/>
    <property type="project" value="InterPro"/>
</dbReference>
<feature type="domain" description="AAA+ ATPase" evidence="1">
    <location>
        <begin position="525"/>
        <end position="699"/>
    </location>
</feature>
<comment type="caution">
    <text evidence="2">The sequence shown here is derived from an EMBL/GenBank/DDBJ whole genome shotgun (WGS) entry which is preliminary data.</text>
</comment>
<dbReference type="GO" id="GO:0005524">
    <property type="term" value="F:ATP binding"/>
    <property type="evidence" value="ECO:0007669"/>
    <property type="project" value="InterPro"/>
</dbReference>
<dbReference type="SMART" id="SM00382">
    <property type="entry name" value="AAA"/>
    <property type="match status" value="1"/>
</dbReference>
<organism evidence="2 3">
    <name type="scientific">Polyangium fumosum</name>
    <dbReference type="NCBI Taxonomy" id="889272"/>
    <lineage>
        <taxon>Bacteria</taxon>
        <taxon>Pseudomonadati</taxon>
        <taxon>Myxococcota</taxon>
        <taxon>Polyangia</taxon>
        <taxon>Polyangiales</taxon>
        <taxon>Polyangiaceae</taxon>
        <taxon>Polyangium</taxon>
    </lineage>
</organism>
<dbReference type="RefSeq" id="WP_136934826.1">
    <property type="nucleotide sequence ID" value="NZ_SSMQ01000073.1"/>
</dbReference>
<protein>
    <recommendedName>
        <fullName evidence="1">AAA+ ATPase domain-containing protein</fullName>
    </recommendedName>
</protein>